<keyword evidence="2" id="KW-1185">Reference proteome</keyword>
<comment type="caution">
    <text evidence="1">The sequence shown here is derived from an EMBL/GenBank/DDBJ whole genome shotgun (WGS) entry which is preliminary data.</text>
</comment>
<proteinExistence type="predicted"/>
<dbReference type="InterPro" id="IPR032675">
    <property type="entry name" value="LRR_dom_sf"/>
</dbReference>
<evidence type="ECO:0000313" key="2">
    <source>
        <dbReference type="Proteomes" id="UP001362999"/>
    </source>
</evidence>
<evidence type="ECO:0000313" key="1">
    <source>
        <dbReference type="EMBL" id="KAK7065096.1"/>
    </source>
</evidence>
<organism evidence="1 2">
    <name type="scientific">Favolaschia claudopus</name>
    <dbReference type="NCBI Taxonomy" id="2862362"/>
    <lineage>
        <taxon>Eukaryota</taxon>
        <taxon>Fungi</taxon>
        <taxon>Dikarya</taxon>
        <taxon>Basidiomycota</taxon>
        <taxon>Agaricomycotina</taxon>
        <taxon>Agaricomycetes</taxon>
        <taxon>Agaricomycetidae</taxon>
        <taxon>Agaricales</taxon>
        <taxon>Marasmiineae</taxon>
        <taxon>Mycenaceae</taxon>
        <taxon>Favolaschia</taxon>
    </lineage>
</organism>
<evidence type="ECO:0008006" key="3">
    <source>
        <dbReference type="Google" id="ProtNLM"/>
    </source>
</evidence>
<dbReference type="AlphaFoldDB" id="A0AAW0EIL5"/>
<sequence>MHRALEITEIVSSVVSACHSEPWGSLGRLTALARCRIFHEDAVDLLWQDQLTILNLIRCLPDDVVTVKNQGNSFELIFHRTPHPSDWARVLYYGRRVRMCAIDYTLNGGVKKVFQVLRTRASGDYLLPNLVELRWRPVYCIESYTDIDLFLGPMISSISIFWLSASTSVLDTILRTRPSISTVQIYDILRGKTVCDQLALQSRFSSFACSLPNLTSLSLDICVDTEAILHLGKVPHLKRLVLGPPAHASSFVFPSTLPANLFPDLEIFSFTGKDEGIVYLTTLLRSWANPPLESFRIVLQCKSHPTSASIDELLRAVSEHCSHDALQRIHLGIHVPADQGRNDGQYALTGRALRHLLPCFSFTDVSFHLSGGYRVDDHDILMMAMAWPKLRRLRFRGNTDRQSCDATLQALISLAKHCRNLNTLELTFDATCIPALPPHEQLLYPPLTTLNVGDSLIVDAQGVAGFIYVLLPRILELKTSVENDDLDDLEDRGPGFAERLVCHKMWKSVEERLRDLY</sequence>
<dbReference type="Gene3D" id="3.80.10.10">
    <property type="entry name" value="Ribonuclease Inhibitor"/>
    <property type="match status" value="1"/>
</dbReference>
<accession>A0AAW0EIL5</accession>
<dbReference type="EMBL" id="JAWWNJ010000001">
    <property type="protein sequence ID" value="KAK7065096.1"/>
    <property type="molecule type" value="Genomic_DNA"/>
</dbReference>
<gene>
    <name evidence="1" type="ORF">R3P38DRAFT_2827880</name>
</gene>
<dbReference type="SUPFAM" id="SSF52047">
    <property type="entry name" value="RNI-like"/>
    <property type="match status" value="1"/>
</dbReference>
<name>A0AAW0EIL5_9AGAR</name>
<protein>
    <recommendedName>
        <fullName evidence="3">F-box domain-containing protein</fullName>
    </recommendedName>
</protein>
<dbReference type="Proteomes" id="UP001362999">
    <property type="component" value="Unassembled WGS sequence"/>
</dbReference>
<reference evidence="1 2" key="1">
    <citation type="journal article" date="2024" name="J Genomics">
        <title>Draft genome sequencing and assembly of Favolaschia claudopus CIRM-BRFM 2984 isolated from oak limbs.</title>
        <authorList>
            <person name="Navarro D."/>
            <person name="Drula E."/>
            <person name="Chaduli D."/>
            <person name="Cazenave R."/>
            <person name="Ahrendt S."/>
            <person name="Wang J."/>
            <person name="Lipzen A."/>
            <person name="Daum C."/>
            <person name="Barry K."/>
            <person name="Grigoriev I.V."/>
            <person name="Favel A."/>
            <person name="Rosso M.N."/>
            <person name="Martin F."/>
        </authorList>
    </citation>
    <scope>NUCLEOTIDE SEQUENCE [LARGE SCALE GENOMIC DNA]</scope>
    <source>
        <strain evidence="1 2">CIRM-BRFM 2984</strain>
    </source>
</reference>